<evidence type="ECO:0000313" key="2">
    <source>
        <dbReference type="EMBL" id="GFJ92761.1"/>
    </source>
</evidence>
<dbReference type="InterPro" id="IPR031704">
    <property type="entry name" value="Glyco_hydro_36_N"/>
</dbReference>
<evidence type="ECO:0000259" key="1">
    <source>
        <dbReference type="Pfam" id="PF16875"/>
    </source>
</evidence>
<proteinExistence type="predicted"/>
<dbReference type="InterPro" id="IPR038417">
    <property type="entry name" value="Alpga-gal_N_sf"/>
</dbReference>
<accession>A0A6V8LDB2</accession>
<gene>
    <name evidence="2" type="ORF">Prum_064030</name>
</gene>
<organism evidence="2 3">
    <name type="scientific">Phytohabitans rumicis</name>
    <dbReference type="NCBI Taxonomy" id="1076125"/>
    <lineage>
        <taxon>Bacteria</taxon>
        <taxon>Bacillati</taxon>
        <taxon>Actinomycetota</taxon>
        <taxon>Actinomycetes</taxon>
        <taxon>Micromonosporales</taxon>
        <taxon>Micromonosporaceae</taxon>
    </lineage>
</organism>
<dbReference type="AlphaFoldDB" id="A0A6V8LDB2"/>
<keyword evidence="3" id="KW-1185">Reference proteome</keyword>
<dbReference type="EMBL" id="BLPG01000001">
    <property type="protein sequence ID" value="GFJ92761.1"/>
    <property type="molecule type" value="Genomic_DNA"/>
</dbReference>
<dbReference type="Proteomes" id="UP000482960">
    <property type="component" value="Unassembled WGS sequence"/>
</dbReference>
<reference evidence="2 3" key="2">
    <citation type="submission" date="2020-03" db="EMBL/GenBank/DDBJ databases">
        <authorList>
            <person name="Ichikawa N."/>
            <person name="Kimura A."/>
            <person name="Kitahashi Y."/>
            <person name="Uohara A."/>
        </authorList>
    </citation>
    <scope>NUCLEOTIDE SEQUENCE [LARGE SCALE GENOMIC DNA]</scope>
    <source>
        <strain evidence="2 3">NBRC 108638</strain>
    </source>
</reference>
<feature type="domain" description="Glycosyl hydrolase family 36 N-terminal" evidence="1">
    <location>
        <begin position="31"/>
        <end position="169"/>
    </location>
</feature>
<sequence>MTAAVAFDAATSTWTLTTPSTSYAFRRSEGSLWHVHWGPRLAPEQLAGLPLRSRSHGDVFGEELPGEGGERFGPPSLRVAFADGVRAVEWDYVDHTIDGGHLTVRLADRHYPLEVELHYRVYDDSDVIERWSALRHTGDADPIVVDIADSASWTLPARPDYRLSYVAGSGAPSSSCGGCPSCPAGRPCSPAGVASPGTRATRG</sequence>
<comment type="caution">
    <text evidence="2">The sequence shown here is derived from an EMBL/GenBank/DDBJ whole genome shotgun (WGS) entry which is preliminary data.</text>
</comment>
<name>A0A6V8LDB2_9ACTN</name>
<reference evidence="2 3" key="1">
    <citation type="submission" date="2020-03" db="EMBL/GenBank/DDBJ databases">
        <title>Whole genome shotgun sequence of Phytohabitans rumicis NBRC 108638.</title>
        <authorList>
            <person name="Komaki H."/>
            <person name="Tamura T."/>
        </authorList>
    </citation>
    <scope>NUCLEOTIDE SEQUENCE [LARGE SCALE GENOMIC DNA]</scope>
    <source>
        <strain evidence="2 3">NBRC 108638</strain>
    </source>
</reference>
<dbReference type="Gene3D" id="2.70.98.60">
    <property type="entry name" value="alpha-galactosidase from lactobacil brevis"/>
    <property type="match status" value="1"/>
</dbReference>
<protein>
    <recommendedName>
        <fullName evidence="1">Glycosyl hydrolase family 36 N-terminal domain-containing protein</fullName>
    </recommendedName>
</protein>
<evidence type="ECO:0000313" key="3">
    <source>
        <dbReference type="Proteomes" id="UP000482960"/>
    </source>
</evidence>
<dbReference type="Pfam" id="PF16875">
    <property type="entry name" value="Glyco_hydro_36N"/>
    <property type="match status" value="1"/>
</dbReference>